<name>A0A1M7TFL6_9BRAD</name>
<evidence type="ECO:0000313" key="2">
    <source>
        <dbReference type="Proteomes" id="UP000184096"/>
    </source>
</evidence>
<keyword evidence="2" id="KW-1185">Reference proteome</keyword>
<organism evidence="1 2">
    <name type="scientific">Bradyrhizobium erythrophlei</name>
    <dbReference type="NCBI Taxonomy" id="1437360"/>
    <lineage>
        <taxon>Bacteria</taxon>
        <taxon>Pseudomonadati</taxon>
        <taxon>Pseudomonadota</taxon>
        <taxon>Alphaproteobacteria</taxon>
        <taxon>Hyphomicrobiales</taxon>
        <taxon>Nitrobacteraceae</taxon>
        <taxon>Bradyrhizobium</taxon>
    </lineage>
</organism>
<proteinExistence type="predicted"/>
<gene>
    <name evidence="1" type="ORF">SAMN05444170_1563</name>
</gene>
<dbReference type="EMBL" id="LT670849">
    <property type="protein sequence ID" value="SHN69507.1"/>
    <property type="molecule type" value="Genomic_DNA"/>
</dbReference>
<dbReference type="AlphaFoldDB" id="A0A1M7TFL6"/>
<evidence type="ECO:0000313" key="1">
    <source>
        <dbReference type="EMBL" id="SHN69507.1"/>
    </source>
</evidence>
<protein>
    <submittedName>
        <fullName evidence="1">Uncharacterized protein</fullName>
    </submittedName>
</protein>
<reference evidence="2" key="1">
    <citation type="submission" date="2016-11" db="EMBL/GenBank/DDBJ databases">
        <authorList>
            <person name="Varghese N."/>
            <person name="Submissions S."/>
        </authorList>
    </citation>
    <scope>NUCLEOTIDE SEQUENCE [LARGE SCALE GENOMIC DNA]</scope>
    <source>
        <strain evidence="2">GAS401</strain>
    </source>
</reference>
<dbReference type="Proteomes" id="UP000184096">
    <property type="component" value="Chromosome I"/>
</dbReference>
<accession>A0A1M7TFL6</accession>
<sequence length="98" mass="11281">MLFILVQIQAGPPAFARFASEGQAGQPYQAESQPTRPRLAIARRAKAGKWRLMVLYWGFRGRGIWSKDRPRAAITRFWLGDARNARPFFVPDFPAREY</sequence>